<name>A0A9E7H2Z3_9LILI</name>
<sequence length="45" mass="4643">MAEQEEEGHMVSRGKVGGVGEVGVAPNVGGNTRKVKSVGAPHRED</sequence>
<accession>A0A9E7H2Z3</accession>
<proteinExistence type="predicted"/>
<reference evidence="2" key="1">
    <citation type="submission" date="2022-05" db="EMBL/GenBank/DDBJ databases">
        <title>The Musa troglodytarum L. genome provides insights into the mechanism of non-climacteric behaviour and enrichment of carotenoids.</title>
        <authorList>
            <person name="Wang J."/>
        </authorList>
    </citation>
    <scope>NUCLEOTIDE SEQUENCE</scope>
    <source>
        <tissue evidence="2">Leaf</tissue>
    </source>
</reference>
<evidence type="ECO:0000256" key="1">
    <source>
        <dbReference type="SAM" id="MobiDB-lite"/>
    </source>
</evidence>
<feature type="region of interest" description="Disordered" evidence="1">
    <location>
        <begin position="1"/>
        <end position="45"/>
    </location>
</feature>
<dbReference type="EMBL" id="CP097510">
    <property type="protein sequence ID" value="URE26606.1"/>
    <property type="molecule type" value="Genomic_DNA"/>
</dbReference>
<gene>
    <name evidence="2" type="ORF">MUK42_07123</name>
</gene>
<keyword evidence="3" id="KW-1185">Reference proteome</keyword>
<organism evidence="2 3">
    <name type="scientific">Musa troglodytarum</name>
    <name type="common">fe'i banana</name>
    <dbReference type="NCBI Taxonomy" id="320322"/>
    <lineage>
        <taxon>Eukaryota</taxon>
        <taxon>Viridiplantae</taxon>
        <taxon>Streptophyta</taxon>
        <taxon>Embryophyta</taxon>
        <taxon>Tracheophyta</taxon>
        <taxon>Spermatophyta</taxon>
        <taxon>Magnoliopsida</taxon>
        <taxon>Liliopsida</taxon>
        <taxon>Zingiberales</taxon>
        <taxon>Musaceae</taxon>
        <taxon>Musa</taxon>
    </lineage>
</organism>
<dbReference type="AlphaFoldDB" id="A0A9E7H2Z3"/>
<dbReference type="Proteomes" id="UP001055439">
    <property type="component" value="Chromosome 8"/>
</dbReference>
<protein>
    <submittedName>
        <fullName evidence="2">Uncharacterized protein</fullName>
    </submittedName>
</protein>
<evidence type="ECO:0000313" key="3">
    <source>
        <dbReference type="Proteomes" id="UP001055439"/>
    </source>
</evidence>
<evidence type="ECO:0000313" key="2">
    <source>
        <dbReference type="EMBL" id="URE26606.1"/>
    </source>
</evidence>